<evidence type="ECO:0000256" key="5">
    <source>
        <dbReference type="ARBA" id="ARBA00023136"/>
    </source>
</evidence>
<protein>
    <recommendedName>
        <fullName evidence="9">RING-type domain-containing protein</fullName>
    </recommendedName>
</protein>
<evidence type="ECO:0000313" key="10">
    <source>
        <dbReference type="EMBL" id="KNC96952.1"/>
    </source>
</evidence>
<dbReference type="InterPro" id="IPR001841">
    <property type="entry name" value="Znf_RING"/>
</dbReference>
<feature type="transmembrane region" description="Helical" evidence="8">
    <location>
        <begin position="48"/>
        <end position="68"/>
    </location>
</feature>
<evidence type="ECO:0000256" key="7">
    <source>
        <dbReference type="SAM" id="MobiDB-lite"/>
    </source>
</evidence>
<sequence>MSAAPPPIEVLAHGTPQSGPPLSDADQALLEAEARFAEEHRGHEKQHATMALILIMGLIISQLGILVWKKYHIKSFQLATLLGLWIVPPIMGFQAGNMRYVFVWVLFSLANGWIVRMALQNPMQSVTPRLVYKWYTWVYNLSYGIGVVGYVVVLLSFFHIPVVVGIRMETEIKFFETGVILLFYGLYFGTLSRDFVERLSDRMATTMGYYSRTGFPRKHLRSNMCAICGDTTTSDGTADSSQKLHRLGCGHTYHEKCIRGWTIIGKKDSCPYCKEKVDLKAFKKNPWDTSQMLYLNLLDALRYMIVWNPIIFLIIHLVFEISGLK</sequence>
<dbReference type="PANTHER" id="PTHR13407">
    <property type="entry name" value="RNF121 PROTEIN"/>
    <property type="match status" value="1"/>
</dbReference>
<evidence type="ECO:0000256" key="6">
    <source>
        <dbReference type="PROSITE-ProRule" id="PRU00175"/>
    </source>
</evidence>
<keyword evidence="6" id="KW-0863">Zinc-finger</keyword>
<dbReference type="GO" id="GO:0000139">
    <property type="term" value="C:Golgi membrane"/>
    <property type="evidence" value="ECO:0007669"/>
    <property type="project" value="TreeGrafter"/>
</dbReference>
<evidence type="ECO:0000256" key="8">
    <source>
        <dbReference type="SAM" id="Phobius"/>
    </source>
</evidence>
<dbReference type="Proteomes" id="UP000053201">
    <property type="component" value="Unassembled WGS sequence"/>
</dbReference>
<feature type="transmembrane region" description="Helical" evidence="8">
    <location>
        <begin position="140"/>
        <end position="160"/>
    </location>
</feature>
<dbReference type="GO" id="GO:0061630">
    <property type="term" value="F:ubiquitin protein ligase activity"/>
    <property type="evidence" value="ECO:0007669"/>
    <property type="project" value="TreeGrafter"/>
</dbReference>
<dbReference type="GO" id="GO:0008270">
    <property type="term" value="F:zinc ion binding"/>
    <property type="evidence" value="ECO:0007669"/>
    <property type="project" value="UniProtKB-KW"/>
</dbReference>
<name>A0A0L0H6T5_SPIPD</name>
<keyword evidence="6" id="KW-0862">Zinc</keyword>
<keyword evidence="3" id="KW-0479">Metal-binding</keyword>
<accession>A0A0L0H6T5</accession>
<dbReference type="GeneID" id="27690968"/>
<evidence type="ECO:0000313" key="11">
    <source>
        <dbReference type="Proteomes" id="UP000053201"/>
    </source>
</evidence>
<dbReference type="InterPro" id="IPR013083">
    <property type="entry name" value="Znf_RING/FYVE/PHD"/>
</dbReference>
<dbReference type="InParanoid" id="A0A0L0H6T5"/>
<feature type="region of interest" description="Disordered" evidence="7">
    <location>
        <begin position="1"/>
        <end position="23"/>
    </location>
</feature>
<comment type="subcellular location">
    <subcellularLocation>
        <location evidence="1">Membrane</location>
        <topology evidence="1">Multi-pass membrane protein</topology>
    </subcellularLocation>
</comment>
<dbReference type="EMBL" id="KQ257466">
    <property type="protein sequence ID" value="KNC96952.1"/>
    <property type="molecule type" value="Genomic_DNA"/>
</dbReference>
<dbReference type="OrthoDB" id="8062037at2759"/>
<evidence type="ECO:0000256" key="4">
    <source>
        <dbReference type="ARBA" id="ARBA00022989"/>
    </source>
</evidence>
<feature type="transmembrane region" description="Helical" evidence="8">
    <location>
        <begin position="172"/>
        <end position="192"/>
    </location>
</feature>
<organism evidence="10 11">
    <name type="scientific">Spizellomyces punctatus (strain DAOM BR117)</name>
    <dbReference type="NCBI Taxonomy" id="645134"/>
    <lineage>
        <taxon>Eukaryota</taxon>
        <taxon>Fungi</taxon>
        <taxon>Fungi incertae sedis</taxon>
        <taxon>Chytridiomycota</taxon>
        <taxon>Chytridiomycota incertae sedis</taxon>
        <taxon>Chytridiomycetes</taxon>
        <taxon>Spizellomycetales</taxon>
        <taxon>Spizellomycetaceae</taxon>
        <taxon>Spizellomyces</taxon>
    </lineage>
</organism>
<dbReference type="OMA" id="PYWERTH"/>
<evidence type="ECO:0000256" key="3">
    <source>
        <dbReference type="ARBA" id="ARBA00022723"/>
    </source>
</evidence>
<keyword evidence="5 8" id="KW-0472">Membrane</keyword>
<dbReference type="Pfam" id="PF13639">
    <property type="entry name" value="zf-RING_2"/>
    <property type="match status" value="1"/>
</dbReference>
<proteinExistence type="predicted"/>
<feature type="domain" description="RING-type" evidence="9">
    <location>
        <begin position="225"/>
        <end position="274"/>
    </location>
</feature>
<dbReference type="InterPro" id="IPR040176">
    <property type="entry name" value="RNF121/RNF175"/>
</dbReference>
<evidence type="ECO:0000259" key="9">
    <source>
        <dbReference type="PROSITE" id="PS50089"/>
    </source>
</evidence>
<feature type="transmembrane region" description="Helical" evidence="8">
    <location>
        <begin position="300"/>
        <end position="319"/>
    </location>
</feature>
<keyword evidence="4 8" id="KW-1133">Transmembrane helix</keyword>
<dbReference type="GO" id="GO:0005789">
    <property type="term" value="C:endoplasmic reticulum membrane"/>
    <property type="evidence" value="ECO:0007669"/>
    <property type="project" value="TreeGrafter"/>
</dbReference>
<reference evidence="10 11" key="1">
    <citation type="submission" date="2009-08" db="EMBL/GenBank/DDBJ databases">
        <title>The Genome Sequence of Spizellomyces punctatus strain DAOM BR117.</title>
        <authorList>
            <consortium name="The Broad Institute Genome Sequencing Platform"/>
            <person name="Russ C."/>
            <person name="Cuomo C."/>
            <person name="Shea T."/>
            <person name="Young S.K."/>
            <person name="Zeng Q."/>
            <person name="Koehrsen M."/>
            <person name="Haas B."/>
            <person name="Borodovsky M."/>
            <person name="Guigo R."/>
            <person name="Alvarado L."/>
            <person name="Berlin A."/>
            <person name="Bochicchio J."/>
            <person name="Borenstein D."/>
            <person name="Chapman S."/>
            <person name="Chen Z."/>
            <person name="Engels R."/>
            <person name="Freedman E."/>
            <person name="Gellesch M."/>
            <person name="Goldberg J."/>
            <person name="Griggs A."/>
            <person name="Gujja S."/>
            <person name="Heiman D."/>
            <person name="Hepburn T."/>
            <person name="Howarth C."/>
            <person name="Jen D."/>
            <person name="Larson L."/>
            <person name="Lewis B."/>
            <person name="Mehta T."/>
            <person name="Park D."/>
            <person name="Pearson M."/>
            <person name="Roberts A."/>
            <person name="Saif S."/>
            <person name="Shenoy N."/>
            <person name="Sisk P."/>
            <person name="Stolte C."/>
            <person name="Sykes S."/>
            <person name="Thomson T."/>
            <person name="Walk T."/>
            <person name="White J."/>
            <person name="Yandava C."/>
            <person name="Burger G."/>
            <person name="Gray M.W."/>
            <person name="Holland P.W.H."/>
            <person name="King N."/>
            <person name="Lang F.B.F."/>
            <person name="Roger A.J."/>
            <person name="Ruiz-Trillo I."/>
            <person name="Lander E."/>
            <person name="Nusbaum C."/>
        </authorList>
    </citation>
    <scope>NUCLEOTIDE SEQUENCE [LARGE SCALE GENOMIC DNA]</scope>
    <source>
        <strain evidence="10 11">DAOM BR117</strain>
    </source>
</reference>
<dbReference type="Gene3D" id="3.30.40.10">
    <property type="entry name" value="Zinc/RING finger domain, C3HC4 (zinc finger)"/>
    <property type="match status" value="1"/>
</dbReference>
<feature type="transmembrane region" description="Helical" evidence="8">
    <location>
        <begin position="101"/>
        <end position="119"/>
    </location>
</feature>
<evidence type="ECO:0000256" key="2">
    <source>
        <dbReference type="ARBA" id="ARBA00022692"/>
    </source>
</evidence>
<dbReference type="GO" id="GO:0036503">
    <property type="term" value="P:ERAD pathway"/>
    <property type="evidence" value="ECO:0007669"/>
    <property type="project" value="TreeGrafter"/>
</dbReference>
<dbReference type="SUPFAM" id="SSF57850">
    <property type="entry name" value="RING/U-box"/>
    <property type="match status" value="1"/>
</dbReference>
<evidence type="ECO:0000256" key="1">
    <source>
        <dbReference type="ARBA" id="ARBA00004141"/>
    </source>
</evidence>
<dbReference type="VEuPathDB" id="FungiDB:SPPG_07772"/>
<dbReference type="RefSeq" id="XP_016604992.1">
    <property type="nucleotide sequence ID" value="XM_016755931.1"/>
</dbReference>
<dbReference type="CDD" id="cd16475">
    <property type="entry name" value="RING-H2_RNF121-like"/>
    <property type="match status" value="1"/>
</dbReference>
<dbReference type="AlphaFoldDB" id="A0A0L0H6T5"/>
<dbReference type="PANTHER" id="PTHR13407:SF0">
    <property type="entry name" value="FI05221P"/>
    <property type="match status" value="1"/>
</dbReference>
<dbReference type="eggNOG" id="KOG1734">
    <property type="taxonomic scope" value="Eukaryota"/>
</dbReference>
<keyword evidence="2 8" id="KW-0812">Transmembrane</keyword>
<dbReference type="PROSITE" id="PS50089">
    <property type="entry name" value="ZF_RING_2"/>
    <property type="match status" value="1"/>
</dbReference>
<dbReference type="SMART" id="SM00184">
    <property type="entry name" value="RING"/>
    <property type="match status" value="1"/>
</dbReference>
<gene>
    <name evidence="10" type="ORF">SPPG_07772</name>
</gene>
<keyword evidence="11" id="KW-1185">Reference proteome</keyword>